<dbReference type="InterPro" id="IPR036388">
    <property type="entry name" value="WH-like_DNA-bd_sf"/>
</dbReference>
<dbReference type="InterPro" id="IPR036390">
    <property type="entry name" value="WH_DNA-bd_sf"/>
</dbReference>
<dbReference type="SUPFAM" id="SSF46785">
    <property type="entry name" value="Winged helix' DNA-binding domain"/>
    <property type="match status" value="1"/>
</dbReference>
<evidence type="ECO:0000256" key="3">
    <source>
        <dbReference type="ARBA" id="ARBA00023163"/>
    </source>
</evidence>
<evidence type="ECO:0000259" key="4">
    <source>
        <dbReference type="PROSITE" id="PS50987"/>
    </source>
</evidence>
<dbReference type="RefSeq" id="WP_119377681.1">
    <property type="nucleotide sequence ID" value="NZ_QWFX01000016.1"/>
</dbReference>
<dbReference type="InterPro" id="IPR001845">
    <property type="entry name" value="HTH_ArsR_DNA-bd_dom"/>
</dbReference>
<evidence type="ECO:0000256" key="2">
    <source>
        <dbReference type="ARBA" id="ARBA00023125"/>
    </source>
</evidence>
<accession>A0A399R619</accession>
<gene>
    <name evidence="5" type="ORF">D1223_17760</name>
</gene>
<sequence length="101" mass="10943">MATSVFNALGHPLRRKVMMVLRKGPKTSGDLAGMFDASWPTVSRHLNVLKEADLITAERKGTSIVYRANTSVLEDAAAAILALVGRDDGDDRDDDMKEAAE</sequence>
<dbReference type="PANTHER" id="PTHR33154">
    <property type="entry name" value="TRANSCRIPTIONAL REGULATOR, ARSR FAMILY"/>
    <property type="match status" value="1"/>
</dbReference>
<dbReference type="PRINTS" id="PR00778">
    <property type="entry name" value="HTHARSR"/>
</dbReference>
<evidence type="ECO:0000256" key="1">
    <source>
        <dbReference type="ARBA" id="ARBA00023015"/>
    </source>
</evidence>
<evidence type="ECO:0000313" key="6">
    <source>
        <dbReference type="Proteomes" id="UP000266385"/>
    </source>
</evidence>
<keyword evidence="1" id="KW-0805">Transcription regulation</keyword>
<dbReference type="PROSITE" id="PS50987">
    <property type="entry name" value="HTH_ARSR_2"/>
    <property type="match status" value="1"/>
</dbReference>
<name>A0A399R619_9PROT</name>
<keyword evidence="6" id="KW-1185">Reference proteome</keyword>
<comment type="caution">
    <text evidence="5">The sequence shown here is derived from an EMBL/GenBank/DDBJ whole genome shotgun (WGS) entry which is preliminary data.</text>
</comment>
<organism evidence="5 6">
    <name type="scientific">Henriciella mobilis</name>
    <dbReference type="NCBI Taxonomy" id="2305467"/>
    <lineage>
        <taxon>Bacteria</taxon>
        <taxon>Pseudomonadati</taxon>
        <taxon>Pseudomonadota</taxon>
        <taxon>Alphaproteobacteria</taxon>
        <taxon>Hyphomonadales</taxon>
        <taxon>Hyphomonadaceae</taxon>
        <taxon>Henriciella</taxon>
    </lineage>
</organism>
<dbReference type="Proteomes" id="UP000266385">
    <property type="component" value="Unassembled WGS sequence"/>
</dbReference>
<keyword evidence="3" id="KW-0804">Transcription</keyword>
<reference evidence="5 6" key="1">
    <citation type="submission" date="2018-08" db="EMBL/GenBank/DDBJ databases">
        <title>Henriciella mobilis sp. nov., isolated from seawater.</title>
        <authorList>
            <person name="Cheng H."/>
            <person name="Wu Y.-H."/>
            <person name="Xu X.-W."/>
            <person name="Guo L.-L."/>
        </authorList>
    </citation>
    <scope>NUCLEOTIDE SEQUENCE [LARGE SCALE GENOMIC DNA]</scope>
    <source>
        <strain evidence="5 6">JN25</strain>
    </source>
</reference>
<dbReference type="EMBL" id="QWFX01000016">
    <property type="protein sequence ID" value="RIJ26788.1"/>
    <property type="molecule type" value="Genomic_DNA"/>
</dbReference>
<dbReference type="Gene3D" id="1.10.10.10">
    <property type="entry name" value="Winged helix-like DNA-binding domain superfamily/Winged helix DNA-binding domain"/>
    <property type="match status" value="1"/>
</dbReference>
<dbReference type="GO" id="GO:0003700">
    <property type="term" value="F:DNA-binding transcription factor activity"/>
    <property type="evidence" value="ECO:0007669"/>
    <property type="project" value="InterPro"/>
</dbReference>
<dbReference type="GO" id="GO:0003677">
    <property type="term" value="F:DNA binding"/>
    <property type="evidence" value="ECO:0007669"/>
    <property type="project" value="UniProtKB-KW"/>
</dbReference>
<dbReference type="OrthoDB" id="9790747at2"/>
<dbReference type="AlphaFoldDB" id="A0A399R619"/>
<keyword evidence="2" id="KW-0238">DNA-binding</keyword>
<proteinExistence type="predicted"/>
<dbReference type="Pfam" id="PF01022">
    <property type="entry name" value="HTH_5"/>
    <property type="match status" value="1"/>
</dbReference>
<protein>
    <submittedName>
        <fullName evidence="5">ArsR family transcriptional regulator</fullName>
    </submittedName>
</protein>
<evidence type="ECO:0000313" key="5">
    <source>
        <dbReference type="EMBL" id="RIJ26788.1"/>
    </source>
</evidence>
<dbReference type="PANTHER" id="PTHR33154:SF33">
    <property type="entry name" value="TRANSCRIPTIONAL REPRESSOR SDPR"/>
    <property type="match status" value="1"/>
</dbReference>
<dbReference type="InterPro" id="IPR011991">
    <property type="entry name" value="ArsR-like_HTH"/>
</dbReference>
<feature type="domain" description="HTH arsR-type" evidence="4">
    <location>
        <begin position="1"/>
        <end position="88"/>
    </location>
</feature>
<dbReference type="CDD" id="cd00090">
    <property type="entry name" value="HTH_ARSR"/>
    <property type="match status" value="1"/>
</dbReference>
<dbReference type="NCBIfam" id="NF033788">
    <property type="entry name" value="HTH_metalloreg"/>
    <property type="match status" value="1"/>
</dbReference>
<dbReference type="SMART" id="SM00418">
    <property type="entry name" value="HTH_ARSR"/>
    <property type="match status" value="1"/>
</dbReference>
<dbReference type="InterPro" id="IPR051081">
    <property type="entry name" value="HTH_MetalResp_TranReg"/>
</dbReference>